<dbReference type="RefSeq" id="WP_149170199.1">
    <property type="nucleotide sequence ID" value="NZ_VTOY01000001.1"/>
</dbReference>
<dbReference type="Gene3D" id="3.40.50.1980">
    <property type="entry name" value="Nitrogenase molybdenum iron protein domain"/>
    <property type="match status" value="2"/>
</dbReference>
<keyword evidence="5" id="KW-1185">Reference proteome</keyword>
<dbReference type="GO" id="GO:0071281">
    <property type="term" value="P:cellular response to iron ion"/>
    <property type="evidence" value="ECO:0007669"/>
    <property type="project" value="TreeGrafter"/>
</dbReference>
<dbReference type="InterPro" id="IPR002491">
    <property type="entry name" value="ABC_transptr_periplasmic_BD"/>
</dbReference>
<dbReference type="Proteomes" id="UP000323646">
    <property type="component" value="Unassembled WGS sequence"/>
</dbReference>
<feature type="domain" description="Fe/B12 periplasmic-binding" evidence="3">
    <location>
        <begin position="53"/>
        <end position="314"/>
    </location>
</feature>
<evidence type="ECO:0000259" key="3">
    <source>
        <dbReference type="PROSITE" id="PS50983"/>
    </source>
</evidence>
<sequence>MRKTMGLLALICLLGAAACWLLPQAETAVKETDTRQVTDSAGREVTIPKHPKRVVILNASNLDLYVAAGGAKAVVGKPVSQALAPSVAEAVAEAEEVGIIHSPDVEKILSLKPDLVIGTNVPYHTNLADTLSQAGIPLYVQSLDSLEDLKTALAFYGSLTGQEAQAQDVSDKLMADIAAVKQQAAGRTPPKSLILFGSPESFNMGTSKCFTGNLLNELGGGNIADRAMGDGGYLPLSMEFVARENPQVIFVITHGNAAELESKLRQELAASEAWQNVAAVQTGKVYVLPYELFAVNPGIRTADAMKVLAKALYP</sequence>
<feature type="signal peptide" evidence="2">
    <location>
        <begin position="1"/>
        <end position="25"/>
    </location>
</feature>
<name>A0A5D6WC64_9FIRM</name>
<keyword evidence="2" id="KW-0732">Signal</keyword>
<accession>A0A5D6WC64</accession>
<proteinExistence type="inferred from homology"/>
<dbReference type="PROSITE" id="PS51257">
    <property type="entry name" value="PROKAR_LIPOPROTEIN"/>
    <property type="match status" value="1"/>
</dbReference>
<dbReference type="InterPro" id="IPR050902">
    <property type="entry name" value="ABC_Transporter_SBP"/>
</dbReference>
<dbReference type="Pfam" id="PF01497">
    <property type="entry name" value="Peripla_BP_2"/>
    <property type="match status" value="1"/>
</dbReference>
<evidence type="ECO:0000313" key="4">
    <source>
        <dbReference type="EMBL" id="TYZ24565.1"/>
    </source>
</evidence>
<dbReference type="EMBL" id="VTOY01000001">
    <property type="protein sequence ID" value="TYZ24565.1"/>
    <property type="molecule type" value="Genomic_DNA"/>
</dbReference>
<evidence type="ECO:0000256" key="1">
    <source>
        <dbReference type="ARBA" id="ARBA00008814"/>
    </source>
</evidence>
<reference evidence="4 5" key="1">
    <citation type="submission" date="2019-08" db="EMBL/GenBank/DDBJ databases">
        <title>Selenomonas sp. mPRGC5 and Selenomonas sp. mPRGC8 isolated from ruminal fluid of dairy goat (Capra hircus).</title>
        <authorList>
            <person name="Poothong S."/>
            <person name="Nuengjamnong C."/>
            <person name="Tanasupawat S."/>
        </authorList>
    </citation>
    <scope>NUCLEOTIDE SEQUENCE [LARGE SCALE GENOMIC DNA]</scope>
    <source>
        <strain evidence="5">mPRGC5</strain>
    </source>
</reference>
<gene>
    <name evidence="4" type="ORF">FZ040_00505</name>
</gene>
<evidence type="ECO:0000313" key="5">
    <source>
        <dbReference type="Proteomes" id="UP000323646"/>
    </source>
</evidence>
<dbReference type="SUPFAM" id="SSF53807">
    <property type="entry name" value="Helical backbone' metal receptor"/>
    <property type="match status" value="1"/>
</dbReference>
<dbReference type="PANTHER" id="PTHR30535">
    <property type="entry name" value="VITAMIN B12-BINDING PROTEIN"/>
    <property type="match status" value="1"/>
</dbReference>
<comment type="similarity">
    <text evidence="1">Belongs to the bacterial solute-binding protein 8 family.</text>
</comment>
<organism evidence="4 5">
    <name type="scientific">Selenomonas ruminis</name>
    <dbReference type="NCBI Taxonomy" id="2593411"/>
    <lineage>
        <taxon>Bacteria</taxon>
        <taxon>Bacillati</taxon>
        <taxon>Bacillota</taxon>
        <taxon>Negativicutes</taxon>
        <taxon>Selenomonadales</taxon>
        <taxon>Selenomonadaceae</taxon>
        <taxon>Selenomonas</taxon>
    </lineage>
</organism>
<dbReference type="OrthoDB" id="9816357at2"/>
<dbReference type="AlphaFoldDB" id="A0A5D6WC64"/>
<feature type="chain" id="PRO_5038731185" evidence="2">
    <location>
        <begin position="26"/>
        <end position="314"/>
    </location>
</feature>
<dbReference type="PROSITE" id="PS50983">
    <property type="entry name" value="FE_B12_PBP"/>
    <property type="match status" value="1"/>
</dbReference>
<protein>
    <submittedName>
        <fullName evidence="4">ABC transporter substrate-binding protein</fullName>
    </submittedName>
</protein>
<evidence type="ECO:0000256" key="2">
    <source>
        <dbReference type="SAM" id="SignalP"/>
    </source>
</evidence>
<comment type="caution">
    <text evidence="4">The sequence shown here is derived from an EMBL/GenBank/DDBJ whole genome shotgun (WGS) entry which is preliminary data.</text>
</comment>
<dbReference type="PANTHER" id="PTHR30535:SF34">
    <property type="entry name" value="MOLYBDATE-BINDING PROTEIN MOLA"/>
    <property type="match status" value="1"/>
</dbReference>